<dbReference type="GO" id="GO:0005829">
    <property type="term" value="C:cytosol"/>
    <property type="evidence" value="ECO:0007669"/>
    <property type="project" value="TreeGrafter"/>
</dbReference>
<comment type="caution">
    <text evidence="4">The sequence shown here is derived from an EMBL/GenBank/DDBJ whole genome shotgun (WGS) entry which is preliminary data.</text>
</comment>
<gene>
    <name evidence="4" type="ORF">W7K_08340</name>
</gene>
<comment type="similarity">
    <text evidence="1">Belongs to the NAD(P)H dehydrogenase (quinone) family.</text>
</comment>
<sequence length="255" mass="29197">MRALILLAHPEPRSFNAHLAAQAAEQLRHDHSQVDVVDLYAEGFDPLEAAWHHPRRLQPERFDAQREQRHSAELEQLPADVRRHLHLLRVADLVILQFPLWWFAAPVILKGWLDRVLVYGPMYNSRQRHEHGVMQGKRALLSVTTGSSARACAVDGREGDTRLLLWPLMYSLRYVGFEVMEPCVVHGVRSGLAAERVQAHDEALVAATLSYRERLTHWRQWPIVPFNDSDDFEDGVVLRADATAHSPFIRHRDAG</sequence>
<proteinExistence type="inferred from homology"/>
<dbReference type="Proteomes" id="UP000036890">
    <property type="component" value="Unassembled WGS sequence"/>
</dbReference>
<keyword evidence="2" id="KW-0560">Oxidoreductase</keyword>
<dbReference type="AlphaFoldDB" id="A0A0L8ABU1"/>
<accession>A0A0L8ABU1</accession>
<evidence type="ECO:0000259" key="3">
    <source>
        <dbReference type="Pfam" id="PF02525"/>
    </source>
</evidence>
<dbReference type="PANTHER" id="PTHR10204">
    <property type="entry name" value="NAD P H OXIDOREDUCTASE-RELATED"/>
    <property type="match status" value="1"/>
</dbReference>
<reference evidence="4 5" key="1">
    <citation type="journal article" date="2012" name="J. Bacteriol.">
        <title>Genome sequence of a novel nicotine-degrading strain, Pseudomonas geniculata N1.</title>
        <authorList>
            <person name="Tang H."/>
            <person name="Yu H."/>
            <person name="Tai C."/>
            <person name="Huang K."/>
            <person name="Liu Y."/>
            <person name="Wang L."/>
            <person name="Yao Y."/>
            <person name="Wu G."/>
            <person name="Xu P."/>
        </authorList>
    </citation>
    <scope>NUCLEOTIDE SEQUENCE [LARGE SCALE GENOMIC DNA]</scope>
    <source>
        <strain evidence="4 5">N1</strain>
    </source>
</reference>
<evidence type="ECO:0000256" key="2">
    <source>
        <dbReference type="ARBA" id="ARBA00023002"/>
    </source>
</evidence>
<dbReference type="EMBL" id="AJLO02000016">
    <property type="protein sequence ID" value="KOE99868.1"/>
    <property type="molecule type" value="Genomic_DNA"/>
</dbReference>
<name>A0A0L8ABU1_9GAMM</name>
<dbReference type="RefSeq" id="WP_010484893.1">
    <property type="nucleotide sequence ID" value="NZ_AJLO02000016.1"/>
</dbReference>
<protein>
    <submittedName>
        <fullName evidence="4">NADH-ubiquinone oxidoreductase</fullName>
    </submittedName>
</protein>
<evidence type="ECO:0000313" key="4">
    <source>
        <dbReference type="EMBL" id="KOE99868.1"/>
    </source>
</evidence>
<dbReference type="InterPro" id="IPR051545">
    <property type="entry name" value="NAD(P)H_dehydrogenase_qn"/>
</dbReference>
<dbReference type="GO" id="GO:0003955">
    <property type="term" value="F:NAD(P)H dehydrogenase (quinone) activity"/>
    <property type="evidence" value="ECO:0007669"/>
    <property type="project" value="TreeGrafter"/>
</dbReference>
<dbReference type="Gene3D" id="3.40.50.360">
    <property type="match status" value="1"/>
</dbReference>
<evidence type="ECO:0000313" key="5">
    <source>
        <dbReference type="Proteomes" id="UP000036890"/>
    </source>
</evidence>
<organism evidence="4 5">
    <name type="scientific">Stenotrophomonas geniculata N1</name>
    <dbReference type="NCBI Taxonomy" id="1167641"/>
    <lineage>
        <taxon>Bacteria</taxon>
        <taxon>Pseudomonadati</taxon>
        <taxon>Pseudomonadota</taxon>
        <taxon>Gammaproteobacteria</taxon>
        <taxon>Lysobacterales</taxon>
        <taxon>Lysobacteraceae</taxon>
        <taxon>Stenotrophomonas</taxon>
    </lineage>
</organism>
<dbReference type="InterPro" id="IPR029039">
    <property type="entry name" value="Flavoprotein-like_sf"/>
</dbReference>
<dbReference type="OrthoDB" id="9798454at2"/>
<evidence type="ECO:0000256" key="1">
    <source>
        <dbReference type="ARBA" id="ARBA00006252"/>
    </source>
</evidence>
<dbReference type="PANTHER" id="PTHR10204:SF34">
    <property type="entry name" value="NAD(P)H DEHYDROGENASE [QUINONE] 1 ISOFORM 1"/>
    <property type="match status" value="1"/>
</dbReference>
<dbReference type="InterPro" id="IPR003680">
    <property type="entry name" value="Flavodoxin_fold"/>
</dbReference>
<dbReference type="Pfam" id="PF02525">
    <property type="entry name" value="Flavodoxin_2"/>
    <property type="match status" value="1"/>
</dbReference>
<keyword evidence="4" id="KW-0830">Ubiquinone</keyword>
<feature type="domain" description="Flavodoxin-like fold" evidence="3">
    <location>
        <begin position="1"/>
        <end position="204"/>
    </location>
</feature>
<dbReference type="SUPFAM" id="SSF52218">
    <property type="entry name" value="Flavoproteins"/>
    <property type="match status" value="1"/>
</dbReference>